<gene>
    <name evidence="1" type="ORF">G3M70_13990</name>
</gene>
<sequence length="192" mass="22417">MKKMTQRERIIVGMGLALGLVWILNKFMVQPLYKKQVRTDQEIESKILFISQYYSILSQKDYYLKKEESTRLLTEELDQRFIPQEKPALAGADLQRILQDLAKSNSVHIVQVNTEKPKNTVGLLTVPVRIVVRSSLRNLSGYLHGIENHKLFLVVEDLQTRRINRNEPEYLESRLLVNGFLKQLIPENQKRT</sequence>
<reference evidence="1 2" key="1">
    <citation type="submission" date="2020-02" db="EMBL/GenBank/DDBJ databases">
        <title>Genomic and physiological characterization of two novel Nitrospinaceae genera.</title>
        <authorList>
            <person name="Mueller A.J."/>
            <person name="Jung M.-Y."/>
            <person name="Strachan C.R."/>
            <person name="Herbold C.W."/>
            <person name="Kirkegaard R.H."/>
            <person name="Daims H."/>
        </authorList>
    </citation>
    <scope>NUCLEOTIDE SEQUENCE [LARGE SCALE GENOMIC DNA]</scope>
    <source>
        <strain evidence="1">EB</strain>
    </source>
</reference>
<dbReference type="InterPro" id="IPR034756">
    <property type="entry name" value="T2SSM_b"/>
</dbReference>
<dbReference type="Pfam" id="PF10741">
    <property type="entry name" value="T2SSM_b"/>
    <property type="match status" value="1"/>
</dbReference>
<organism evidence="1 2">
    <name type="scientific">Candidatus Nitronauta litoralis</name>
    <dbReference type="NCBI Taxonomy" id="2705533"/>
    <lineage>
        <taxon>Bacteria</taxon>
        <taxon>Pseudomonadati</taxon>
        <taxon>Nitrospinota/Tectimicrobiota group</taxon>
        <taxon>Nitrospinota</taxon>
        <taxon>Nitrospinia</taxon>
        <taxon>Nitrospinales</taxon>
        <taxon>Nitrospinaceae</taxon>
        <taxon>Candidatus Nitronauta</taxon>
    </lineage>
</organism>
<dbReference type="KEGG" id="nli:G3M70_13990"/>
<dbReference type="AlphaFoldDB" id="A0A7T0BXV7"/>
<dbReference type="NCBIfam" id="NF040576">
    <property type="entry name" value="T2SS_GspM_XpsM"/>
    <property type="match status" value="1"/>
</dbReference>
<dbReference type="Gene3D" id="3.30.70.60">
    <property type="match status" value="1"/>
</dbReference>
<dbReference type="InterPro" id="IPR014717">
    <property type="entry name" value="Transl_elong_EF1B/ribsomal_bS6"/>
</dbReference>
<protein>
    <submittedName>
        <fullName evidence="1">Uncharacterized protein</fullName>
    </submittedName>
</protein>
<dbReference type="Proteomes" id="UP000594688">
    <property type="component" value="Chromosome"/>
</dbReference>
<accession>A0A7T0BXV7</accession>
<evidence type="ECO:0000313" key="2">
    <source>
        <dbReference type="Proteomes" id="UP000594688"/>
    </source>
</evidence>
<proteinExistence type="predicted"/>
<dbReference type="EMBL" id="CP048685">
    <property type="protein sequence ID" value="QPJ62923.1"/>
    <property type="molecule type" value="Genomic_DNA"/>
</dbReference>
<evidence type="ECO:0000313" key="1">
    <source>
        <dbReference type="EMBL" id="QPJ62923.1"/>
    </source>
</evidence>
<name>A0A7T0BXV7_9BACT</name>